<accession>A0AAE0SXT3</accession>
<proteinExistence type="predicted"/>
<reference evidence="2" key="3">
    <citation type="submission" date="2023-05" db="EMBL/GenBank/DDBJ databases">
        <authorList>
            <person name="Smith C.H."/>
        </authorList>
    </citation>
    <scope>NUCLEOTIDE SEQUENCE</scope>
    <source>
        <strain evidence="2">CHS0354</strain>
        <tissue evidence="2">Mantle</tissue>
    </source>
</reference>
<dbReference type="EMBL" id="JAEAOA010000768">
    <property type="protein sequence ID" value="KAK3600027.1"/>
    <property type="molecule type" value="Genomic_DNA"/>
</dbReference>
<evidence type="ECO:0000313" key="3">
    <source>
        <dbReference type="Proteomes" id="UP001195483"/>
    </source>
</evidence>
<evidence type="ECO:0000256" key="1">
    <source>
        <dbReference type="SAM" id="MobiDB-lite"/>
    </source>
</evidence>
<feature type="region of interest" description="Disordered" evidence="1">
    <location>
        <begin position="38"/>
        <end position="58"/>
    </location>
</feature>
<sequence length="58" mass="6626">MDCINQHNGLLSIKSRTKTNEYYLPVLRKQIKQISDRIESTSRTSTSVAVNDTETRAN</sequence>
<name>A0AAE0SXT3_9BIVA</name>
<organism evidence="2 3">
    <name type="scientific">Potamilus streckersoni</name>
    <dbReference type="NCBI Taxonomy" id="2493646"/>
    <lineage>
        <taxon>Eukaryota</taxon>
        <taxon>Metazoa</taxon>
        <taxon>Spiralia</taxon>
        <taxon>Lophotrochozoa</taxon>
        <taxon>Mollusca</taxon>
        <taxon>Bivalvia</taxon>
        <taxon>Autobranchia</taxon>
        <taxon>Heteroconchia</taxon>
        <taxon>Palaeoheterodonta</taxon>
        <taxon>Unionida</taxon>
        <taxon>Unionoidea</taxon>
        <taxon>Unionidae</taxon>
        <taxon>Ambleminae</taxon>
        <taxon>Lampsilini</taxon>
        <taxon>Potamilus</taxon>
    </lineage>
</organism>
<feature type="non-terminal residue" evidence="2">
    <location>
        <position position="1"/>
    </location>
</feature>
<feature type="compositionally biased region" description="Polar residues" evidence="1">
    <location>
        <begin position="41"/>
        <end position="52"/>
    </location>
</feature>
<reference evidence="2" key="1">
    <citation type="journal article" date="2021" name="Genome Biol. Evol.">
        <title>A High-Quality Reference Genome for a Parasitic Bivalve with Doubly Uniparental Inheritance (Bivalvia: Unionida).</title>
        <authorList>
            <person name="Smith C.H."/>
        </authorList>
    </citation>
    <scope>NUCLEOTIDE SEQUENCE</scope>
    <source>
        <strain evidence="2">CHS0354</strain>
    </source>
</reference>
<comment type="caution">
    <text evidence="2">The sequence shown here is derived from an EMBL/GenBank/DDBJ whole genome shotgun (WGS) entry which is preliminary data.</text>
</comment>
<dbReference type="AlphaFoldDB" id="A0AAE0SXT3"/>
<gene>
    <name evidence="2" type="ORF">CHS0354_012706</name>
</gene>
<keyword evidence="3" id="KW-1185">Reference proteome</keyword>
<evidence type="ECO:0000313" key="2">
    <source>
        <dbReference type="EMBL" id="KAK3600027.1"/>
    </source>
</evidence>
<reference evidence="2" key="2">
    <citation type="journal article" date="2021" name="Genome Biol. Evol.">
        <title>Developing a high-quality reference genome for a parasitic bivalve with doubly uniparental inheritance (Bivalvia: Unionida).</title>
        <authorList>
            <person name="Smith C.H."/>
        </authorList>
    </citation>
    <scope>NUCLEOTIDE SEQUENCE</scope>
    <source>
        <strain evidence="2">CHS0354</strain>
        <tissue evidence="2">Mantle</tissue>
    </source>
</reference>
<dbReference type="Proteomes" id="UP001195483">
    <property type="component" value="Unassembled WGS sequence"/>
</dbReference>
<protein>
    <submittedName>
        <fullName evidence="2">Uncharacterized protein</fullName>
    </submittedName>
</protein>